<feature type="binding site" evidence="7">
    <location>
        <position position="138"/>
    </location>
    <ligand>
        <name>glyoxylate</name>
        <dbReference type="ChEBI" id="CHEBI:36655"/>
    </ligand>
</feature>
<dbReference type="SUPFAM" id="SSF51395">
    <property type="entry name" value="FMN-linked oxidoreductases"/>
    <property type="match status" value="1"/>
</dbReference>
<evidence type="ECO:0000256" key="7">
    <source>
        <dbReference type="PIRSR" id="PIRSR000138-2"/>
    </source>
</evidence>
<dbReference type="InterPro" id="IPR013785">
    <property type="entry name" value="Aldolase_TIM"/>
</dbReference>
<dbReference type="PROSITE" id="PS51349">
    <property type="entry name" value="FMN_HYDROXY_ACID_DH_2"/>
    <property type="match status" value="1"/>
</dbReference>
<organism evidence="9 10">
    <name type="scientific">Haliangium ochraceum (strain DSM 14365 / JCM 11303 / SMP-2)</name>
    <dbReference type="NCBI Taxonomy" id="502025"/>
    <lineage>
        <taxon>Bacteria</taxon>
        <taxon>Pseudomonadati</taxon>
        <taxon>Myxococcota</taxon>
        <taxon>Polyangia</taxon>
        <taxon>Haliangiales</taxon>
        <taxon>Kofleriaceae</taxon>
        <taxon>Haliangium</taxon>
    </lineage>
</organism>
<proteinExistence type="inferred from homology"/>
<keyword evidence="4" id="KW-0560">Oxidoreductase</keyword>
<dbReference type="EMBL" id="CP001804">
    <property type="protein sequence ID" value="ACY12730.1"/>
    <property type="molecule type" value="Genomic_DNA"/>
</dbReference>
<dbReference type="eggNOG" id="COG1304">
    <property type="taxonomic scope" value="Bacteria"/>
</dbReference>
<dbReference type="KEGG" id="hoh:Hoch_0089"/>
<evidence type="ECO:0000256" key="6">
    <source>
        <dbReference type="PIRSR" id="PIRSR000138-1"/>
    </source>
</evidence>
<evidence type="ECO:0000256" key="5">
    <source>
        <dbReference type="ARBA" id="ARBA00024042"/>
    </source>
</evidence>
<evidence type="ECO:0000259" key="8">
    <source>
        <dbReference type="PROSITE" id="PS51349"/>
    </source>
</evidence>
<dbReference type="STRING" id="502025.Hoch_0089"/>
<dbReference type="FunFam" id="3.20.20.70:FF:000056">
    <property type="entry name" value="hydroxyacid oxidase 2"/>
    <property type="match status" value="1"/>
</dbReference>
<feature type="active site" description="Proton acceptor" evidence="6">
    <location>
        <position position="264"/>
    </location>
</feature>
<sequence length="391" mass="41878">MESLIESLPAEPIHVADFERLARARLAGSAWDYYASGANDELTLRENQAAFARLALHYRVLVDVSERSTRTQLQGHPLSMPVILAPSAFHRLAHRDGELATARAAGEAGTVMVLSTLSTTRVEEVTAAATGPVWFQLYVYRDRAVTRALIERVEAAGCEALVLTVDAPLLGRRDRDVRNRFQLPADLHLENLQPAGLEDLPRDVHDSGLAAYFATLLDPALSWDDIEWLRSITRLPLYVKGIVRADDAARAMAAGVDGIWVSNHGGRQLDTSPATIDVLPDIAEAVAVRGGSRQVAIILDGGVRRGTDVIKAVALGASAVALGRPVLWGLAYDGQAGLSKLLGLLRDEIDLAMALCGCPSVGDLAAMAGELVRPMPSGGGPQLSALLRNDR</sequence>
<evidence type="ECO:0000313" key="9">
    <source>
        <dbReference type="EMBL" id="ACY12730.1"/>
    </source>
</evidence>
<protein>
    <submittedName>
        <fullName evidence="9">FMN-dependent alpha-hydroxy acid dehydrogenase</fullName>
    </submittedName>
</protein>
<feature type="binding site" evidence="7">
    <location>
        <begin position="300"/>
        <end position="304"/>
    </location>
    <ligand>
        <name>FMN</name>
        <dbReference type="ChEBI" id="CHEBI:58210"/>
    </ligand>
</feature>
<feature type="binding site" evidence="7">
    <location>
        <position position="264"/>
    </location>
    <ligand>
        <name>glyoxylate</name>
        <dbReference type="ChEBI" id="CHEBI:36655"/>
    </ligand>
</feature>
<dbReference type="CDD" id="cd02809">
    <property type="entry name" value="alpha_hydroxyacid_oxid_FMN"/>
    <property type="match status" value="1"/>
</dbReference>
<feature type="binding site" evidence="7">
    <location>
        <position position="33"/>
    </location>
    <ligand>
        <name>glyoxylate</name>
        <dbReference type="ChEBI" id="CHEBI:36655"/>
    </ligand>
</feature>
<dbReference type="OrthoDB" id="9770452at2"/>
<accession>D0LGI4</accession>
<dbReference type="Gene3D" id="3.20.20.70">
    <property type="entry name" value="Aldolase class I"/>
    <property type="match status" value="1"/>
</dbReference>
<dbReference type="HOGENOM" id="CLU_020639_0_0_7"/>
<feature type="binding site" evidence="7">
    <location>
        <position position="267"/>
    </location>
    <ligand>
        <name>glyoxylate</name>
        <dbReference type="ChEBI" id="CHEBI:36655"/>
    </ligand>
</feature>
<feature type="binding site" evidence="7">
    <location>
        <position position="240"/>
    </location>
    <ligand>
        <name>FMN</name>
        <dbReference type="ChEBI" id="CHEBI:58210"/>
    </ligand>
</feature>
<keyword evidence="3 7" id="KW-0288">FMN</keyword>
<dbReference type="PIRSF" id="PIRSF000138">
    <property type="entry name" value="Al-hdrx_acd_dh"/>
    <property type="match status" value="1"/>
</dbReference>
<name>D0LGI4_HALO1</name>
<gene>
    <name evidence="9" type="ordered locus">Hoch_0089</name>
</gene>
<feature type="binding site" evidence="7">
    <location>
        <begin position="323"/>
        <end position="324"/>
    </location>
    <ligand>
        <name>FMN</name>
        <dbReference type="ChEBI" id="CHEBI:58210"/>
    </ligand>
</feature>
<dbReference type="AlphaFoldDB" id="D0LGI4"/>
<feature type="binding site" evidence="7">
    <location>
        <position position="262"/>
    </location>
    <ligand>
        <name>FMN</name>
        <dbReference type="ChEBI" id="CHEBI:58210"/>
    </ligand>
</feature>
<evidence type="ECO:0000256" key="4">
    <source>
        <dbReference type="ARBA" id="ARBA00023002"/>
    </source>
</evidence>
<evidence type="ECO:0000256" key="2">
    <source>
        <dbReference type="ARBA" id="ARBA00022630"/>
    </source>
</evidence>
<keyword evidence="2 7" id="KW-0285">Flavoprotein</keyword>
<dbReference type="Pfam" id="PF01070">
    <property type="entry name" value="FMN_dh"/>
    <property type="match status" value="1"/>
</dbReference>
<keyword evidence="10" id="KW-1185">Reference proteome</keyword>
<dbReference type="InterPro" id="IPR000262">
    <property type="entry name" value="FMN-dep_DH"/>
</dbReference>
<reference evidence="9 10" key="1">
    <citation type="journal article" date="2010" name="Stand. Genomic Sci.">
        <title>Complete genome sequence of Haliangium ochraceum type strain (SMP-2).</title>
        <authorList>
            <consortium name="US DOE Joint Genome Institute (JGI-PGF)"/>
            <person name="Ivanova N."/>
            <person name="Daum C."/>
            <person name="Lang E."/>
            <person name="Abt B."/>
            <person name="Kopitz M."/>
            <person name="Saunders E."/>
            <person name="Lapidus A."/>
            <person name="Lucas S."/>
            <person name="Glavina Del Rio T."/>
            <person name="Nolan M."/>
            <person name="Tice H."/>
            <person name="Copeland A."/>
            <person name="Cheng J.F."/>
            <person name="Chen F."/>
            <person name="Bruce D."/>
            <person name="Goodwin L."/>
            <person name="Pitluck S."/>
            <person name="Mavromatis K."/>
            <person name="Pati A."/>
            <person name="Mikhailova N."/>
            <person name="Chen A."/>
            <person name="Palaniappan K."/>
            <person name="Land M."/>
            <person name="Hauser L."/>
            <person name="Chang Y.J."/>
            <person name="Jeffries C.D."/>
            <person name="Detter J.C."/>
            <person name="Brettin T."/>
            <person name="Rohde M."/>
            <person name="Goker M."/>
            <person name="Bristow J."/>
            <person name="Markowitz V."/>
            <person name="Eisen J.A."/>
            <person name="Hugenholtz P."/>
            <person name="Kyrpides N.C."/>
            <person name="Klenk H.P."/>
        </authorList>
    </citation>
    <scope>NUCLEOTIDE SEQUENCE [LARGE SCALE GENOMIC DNA]</scope>
    <source>
        <strain evidence="10">DSM 14365 / CIP 107738 / JCM 11303 / AJ 13395 / SMP-2</strain>
    </source>
</reference>
<evidence type="ECO:0000313" key="10">
    <source>
        <dbReference type="Proteomes" id="UP000001880"/>
    </source>
</evidence>
<dbReference type="InterPro" id="IPR037396">
    <property type="entry name" value="FMN_HAD"/>
</dbReference>
<dbReference type="GO" id="GO:0005737">
    <property type="term" value="C:cytoplasm"/>
    <property type="evidence" value="ECO:0007669"/>
    <property type="project" value="UniProtKB-ARBA"/>
</dbReference>
<feature type="binding site" evidence="7">
    <location>
        <position position="164"/>
    </location>
    <ligand>
        <name>FMN</name>
        <dbReference type="ChEBI" id="CHEBI:58210"/>
    </ligand>
</feature>
<dbReference type="InterPro" id="IPR008259">
    <property type="entry name" value="FMN_hydac_DH_AS"/>
</dbReference>
<dbReference type="PANTHER" id="PTHR10578">
    <property type="entry name" value="S -2-HYDROXY-ACID OXIDASE-RELATED"/>
    <property type="match status" value="1"/>
</dbReference>
<feature type="binding site" evidence="7">
    <location>
        <begin position="86"/>
        <end position="88"/>
    </location>
    <ligand>
        <name>FMN</name>
        <dbReference type="ChEBI" id="CHEBI:58210"/>
    </ligand>
</feature>
<feature type="binding site" evidence="7">
    <location>
        <position position="115"/>
    </location>
    <ligand>
        <name>FMN</name>
        <dbReference type="ChEBI" id="CHEBI:58210"/>
    </ligand>
</feature>
<dbReference type="PROSITE" id="PS00557">
    <property type="entry name" value="FMN_HYDROXY_ACID_DH_1"/>
    <property type="match status" value="1"/>
</dbReference>
<dbReference type="InterPro" id="IPR012133">
    <property type="entry name" value="Alpha-hydoxy_acid_DH_FMN"/>
</dbReference>
<feature type="binding site" evidence="7">
    <location>
        <position position="136"/>
    </location>
    <ligand>
        <name>FMN</name>
        <dbReference type="ChEBI" id="CHEBI:58210"/>
    </ligand>
</feature>
<dbReference type="GO" id="GO:0016491">
    <property type="term" value="F:oxidoreductase activity"/>
    <property type="evidence" value="ECO:0007669"/>
    <property type="project" value="UniProtKB-KW"/>
</dbReference>
<feature type="domain" description="FMN hydroxy acid dehydrogenase" evidence="8">
    <location>
        <begin position="7"/>
        <end position="374"/>
    </location>
</feature>
<dbReference type="PANTHER" id="PTHR10578:SF107">
    <property type="entry name" value="2-HYDROXYACID OXIDASE 1"/>
    <property type="match status" value="1"/>
</dbReference>
<comment type="similarity">
    <text evidence="5">Belongs to the FMN-dependent alpha-hydroxy acid dehydrogenase family.</text>
</comment>
<comment type="cofactor">
    <cofactor evidence="1">
        <name>FMN</name>
        <dbReference type="ChEBI" id="CHEBI:58210"/>
    </cofactor>
</comment>
<evidence type="ECO:0000256" key="1">
    <source>
        <dbReference type="ARBA" id="ARBA00001917"/>
    </source>
</evidence>
<feature type="binding site" evidence="7">
    <location>
        <position position="173"/>
    </location>
    <ligand>
        <name>glyoxylate</name>
        <dbReference type="ChEBI" id="CHEBI:36655"/>
    </ligand>
</feature>
<evidence type="ECO:0000256" key="3">
    <source>
        <dbReference type="ARBA" id="ARBA00022643"/>
    </source>
</evidence>
<dbReference type="RefSeq" id="WP_012825357.1">
    <property type="nucleotide sequence ID" value="NC_013440.1"/>
</dbReference>
<dbReference type="Proteomes" id="UP000001880">
    <property type="component" value="Chromosome"/>
</dbReference>
<dbReference type="GO" id="GO:0010181">
    <property type="term" value="F:FMN binding"/>
    <property type="evidence" value="ECO:0007669"/>
    <property type="project" value="InterPro"/>
</dbReference>